<evidence type="ECO:0000313" key="2">
    <source>
        <dbReference type="EMBL" id="KAH7143646.1"/>
    </source>
</evidence>
<keyword evidence="3" id="KW-1185">Reference proteome</keyword>
<feature type="region of interest" description="Disordered" evidence="1">
    <location>
        <begin position="73"/>
        <end position="98"/>
    </location>
</feature>
<name>A0A9P9ESQ6_9HYPO</name>
<evidence type="ECO:0000313" key="3">
    <source>
        <dbReference type="Proteomes" id="UP000738349"/>
    </source>
</evidence>
<dbReference type="AlphaFoldDB" id="A0A9P9ESQ6"/>
<protein>
    <submittedName>
        <fullName evidence="2">Uncharacterized protein</fullName>
    </submittedName>
</protein>
<feature type="compositionally biased region" description="Acidic residues" evidence="1">
    <location>
        <begin position="73"/>
        <end position="93"/>
    </location>
</feature>
<gene>
    <name evidence="2" type="ORF">EDB81DRAFT_842879</name>
</gene>
<dbReference type="OrthoDB" id="10057496at2759"/>
<dbReference type="EMBL" id="JAGMUV010000009">
    <property type="protein sequence ID" value="KAH7143646.1"/>
    <property type="molecule type" value="Genomic_DNA"/>
</dbReference>
<proteinExistence type="predicted"/>
<dbReference type="Proteomes" id="UP000738349">
    <property type="component" value="Unassembled WGS sequence"/>
</dbReference>
<reference evidence="2" key="1">
    <citation type="journal article" date="2021" name="Nat. Commun.">
        <title>Genetic determinants of endophytism in the Arabidopsis root mycobiome.</title>
        <authorList>
            <person name="Mesny F."/>
            <person name="Miyauchi S."/>
            <person name="Thiergart T."/>
            <person name="Pickel B."/>
            <person name="Atanasova L."/>
            <person name="Karlsson M."/>
            <person name="Huettel B."/>
            <person name="Barry K.W."/>
            <person name="Haridas S."/>
            <person name="Chen C."/>
            <person name="Bauer D."/>
            <person name="Andreopoulos W."/>
            <person name="Pangilinan J."/>
            <person name="LaButti K."/>
            <person name="Riley R."/>
            <person name="Lipzen A."/>
            <person name="Clum A."/>
            <person name="Drula E."/>
            <person name="Henrissat B."/>
            <person name="Kohler A."/>
            <person name="Grigoriev I.V."/>
            <person name="Martin F.M."/>
            <person name="Hacquard S."/>
        </authorList>
    </citation>
    <scope>NUCLEOTIDE SEQUENCE</scope>
    <source>
        <strain evidence="2">MPI-CAGE-AT-0147</strain>
    </source>
</reference>
<evidence type="ECO:0000256" key="1">
    <source>
        <dbReference type="SAM" id="MobiDB-lite"/>
    </source>
</evidence>
<comment type="caution">
    <text evidence="2">The sequence shown here is derived from an EMBL/GenBank/DDBJ whole genome shotgun (WGS) entry which is preliminary data.</text>
</comment>
<organism evidence="2 3">
    <name type="scientific">Dactylonectria macrodidyma</name>
    <dbReference type="NCBI Taxonomy" id="307937"/>
    <lineage>
        <taxon>Eukaryota</taxon>
        <taxon>Fungi</taxon>
        <taxon>Dikarya</taxon>
        <taxon>Ascomycota</taxon>
        <taxon>Pezizomycotina</taxon>
        <taxon>Sordariomycetes</taxon>
        <taxon>Hypocreomycetidae</taxon>
        <taxon>Hypocreales</taxon>
        <taxon>Nectriaceae</taxon>
        <taxon>Dactylonectria</taxon>
    </lineage>
</organism>
<sequence>MSSAGRPVCRTIELEAGALPAPATRLVVTQHLRVYRDPFFWAYIVVGAFFDEQDNVLWSTEIFLVQLDPEVELDSDEESTQVDSDSDTEDGEGDLPVPPVAVPPDLFRHADYFLGSHPPRTAPWTLGGYVRPSQPPLGSHLAPLLLRSFPCLDGWNSVTGRDAAETCPPYAPPGAPIPVQGQPYIHHIGAPGYTFTPVAPPSYYPGYGGLMMPSNPFAIQAPPPFSFPVQGGIGGFQTQQVFSQQPNGTGNFLPRQPQACPVIDPEMPAAQMTNTSGGVGCEPGYNYFFPASHTKVHVFKSDRKPWTLPPNSPIKFIAVHIPSNTKLGELLKGYGCTNPIAKMNQCFELWSGGNGRWYSGISFAGDNKEMLKKTMDDVGWTSKRTGKPGEPPIVCLWFKKG</sequence>
<accession>A0A9P9ESQ6</accession>